<dbReference type="Proteomes" id="UP000750711">
    <property type="component" value="Unassembled WGS sequence"/>
</dbReference>
<evidence type="ECO:0000313" key="2">
    <source>
        <dbReference type="EMBL" id="KAH0553375.1"/>
    </source>
</evidence>
<accession>A0A9P8I7W9</accession>
<protein>
    <submittedName>
        <fullName evidence="2">Uncharacterized protein</fullName>
    </submittedName>
</protein>
<proteinExistence type="predicted"/>
<name>A0A9P8I7W9_9PEZI</name>
<sequence length="454" mass="50952">MDSPKPNATDVPARPGQENSSNRDSGYGSTVGTPEKRGSQLTSPDRIEGSQVCRKLPIPFQLAGPANLGRFEKDVDKATIDRFKDVLELIEGPLLGYMQRSRLRYRPMAIRLMVLGKSEEDAIPWIVVLCNEDQSKRVKRFFEKKLAKDLCRPQDLTLPPFDVLIVNQPLRTKTRTEVYGGVFSQNVDFPTRTSCGTIIKLVTAEQTRFATLGGIIKVMSSSGDYALFGMTAGHIAEELETLDDCEGESERDENQHEEVSSDDESEADATENSDIFFNTHDALHRVLSPVEASPSPKPSLEVPDTWVKLGNTLLKTWDSKHQRNYDWALIENLDQRYYRQNRFTGRVPRYRQELKEPSESRVNFQKAQSVIMISGSQVLKRGKLSSLPSMVLLAPGQKFIQTYTLALDDGSGTIKSHLLRGSNLLTFKIYQKYAKAIQVLGLLTKQLSRSTGMS</sequence>
<keyword evidence="3" id="KW-1185">Reference proteome</keyword>
<dbReference type="EMBL" id="JAGHQM010001506">
    <property type="protein sequence ID" value="KAH0553375.1"/>
    <property type="molecule type" value="Genomic_DNA"/>
</dbReference>
<dbReference type="AlphaFoldDB" id="A0A9P8I7W9"/>
<evidence type="ECO:0000256" key="1">
    <source>
        <dbReference type="SAM" id="MobiDB-lite"/>
    </source>
</evidence>
<feature type="compositionally biased region" description="Acidic residues" evidence="1">
    <location>
        <begin position="260"/>
        <end position="269"/>
    </location>
</feature>
<evidence type="ECO:0000313" key="3">
    <source>
        <dbReference type="Proteomes" id="UP000750711"/>
    </source>
</evidence>
<feature type="region of interest" description="Disordered" evidence="1">
    <location>
        <begin position="1"/>
        <end position="47"/>
    </location>
</feature>
<reference evidence="2" key="1">
    <citation type="submission" date="2021-03" db="EMBL/GenBank/DDBJ databases">
        <title>Comparative genomics and phylogenomic investigation of the class Geoglossomycetes provide insights into ecological specialization and systematics.</title>
        <authorList>
            <person name="Melie T."/>
            <person name="Pirro S."/>
            <person name="Miller A.N."/>
            <person name="Quandt A."/>
        </authorList>
    </citation>
    <scope>NUCLEOTIDE SEQUENCE</scope>
    <source>
        <strain evidence="2">CAQ_001_2017</strain>
    </source>
</reference>
<comment type="caution">
    <text evidence="2">The sequence shown here is derived from an EMBL/GenBank/DDBJ whole genome shotgun (WGS) entry which is preliminary data.</text>
</comment>
<feature type="compositionally biased region" description="Polar residues" evidence="1">
    <location>
        <begin position="17"/>
        <end position="32"/>
    </location>
</feature>
<feature type="region of interest" description="Disordered" evidence="1">
    <location>
        <begin position="244"/>
        <end position="269"/>
    </location>
</feature>
<organism evidence="2 3">
    <name type="scientific">Trichoglossum hirsutum</name>
    <dbReference type="NCBI Taxonomy" id="265104"/>
    <lineage>
        <taxon>Eukaryota</taxon>
        <taxon>Fungi</taxon>
        <taxon>Dikarya</taxon>
        <taxon>Ascomycota</taxon>
        <taxon>Pezizomycotina</taxon>
        <taxon>Geoglossomycetes</taxon>
        <taxon>Geoglossales</taxon>
        <taxon>Geoglossaceae</taxon>
        <taxon>Trichoglossum</taxon>
    </lineage>
</organism>
<gene>
    <name evidence="2" type="ORF">GP486_006556</name>
</gene>